<dbReference type="PANTHER" id="PTHR31438">
    <property type="entry name" value="LYSINE N-ACYLTRANSFERASE C17G9.06C-RELATED"/>
    <property type="match status" value="1"/>
</dbReference>
<feature type="domain" description="Acyltransferase MbtK/IucB-like conserved" evidence="3">
    <location>
        <begin position="363"/>
        <end position="409"/>
    </location>
</feature>
<proteinExistence type="inferred from homology"/>
<evidence type="ECO:0000313" key="5">
    <source>
        <dbReference type="Proteomes" id="UP000192927"/>
    </source>
</evidence>
<dbReference type="EMBL" id="FWEW01000026">
    <property type="protein sequence ID" value="SLM33344.1"/>
    <property type="molecule type" value="Genomic_DNA"/>
</dbReference>
<dbReference type="InterPro" id="IPR019432">
    <property type="entry name" value="Acyltransferase_MbtK/IucB-like"/>
</dbReference>
<dbReference type="PANTHER" id="PTHR31438:SF1">
    <property type="entry name" value="LYSINE N-ACYLTRANSFERASE C17G9.06C-RELATED"/>
    <property type="match status" value="1"/>
</dbReference>
<comment type="similarity">
    <text evidence="1">Belongs to the lysine N-acyltransferase MbtK family.</text>
</comment>
<name>A0A1W5CR42_9LECA</name>
<dbReference type="Pfam" id="PF13523">
    <property type="entry name" value="Acetyltransf_8"/>
    <property type="match status" value="1"/>
</dbReference>
<keyword evidence="5" id="KW-1185">Reference proteome</keyword>
<dbReference type="SUPFAM" id="SSF55729">
    <property type="entry name" value="Acyl-CoA N-acyltransferases (Nat)"/>
    <property type="match status" value="1"/>
</dbReference>
<evidence type="ECO:0000256" key="2">
    <source>
        <dbReference type="SAM" id="MobiDB-lite"/>
    </source>
</evidence>
<dbReference type="GO" id="GO:0019290">
    <property type="term" value="P:siderophore biosynthetic process"/>
    <property type="evidence" value="ECO:0007669"/>
    <property type="project" value="InterPro"/>
</dbReference>
<dbReference type="AlphaFoldDB" id="A0A1W5CR42"/>
<sequence>MAPKLVHLPNGQTFAVTAVFGGLFFKANELNVHHAVFPPGWTITLQSENEDDDHAKVDNDDEAEEQTPKRHHVHRYRQPTLTHDYLFISSISNPSSSDFKPPTSPTRQIALLLWASLWWYFHQSPPNPHLTAGVSPKVPEAGRPKGEWRINIKREGIFKGRHLLQKLERMGLISSEDSYVGADPDDRHGEGWTEMFVSQRSFWQLDARLFLFTLSPTQHSPYPGVSPYPSRPASPNRENTASPRPEPQADAITQGLWSPTPSSPGPFASSSHLPTYYPPPPPQYTFTNKIRHPIRPKPPRQGETFYTRYIPSLGQYLSFRVVSLSPRSPAHHGPVSSTLPTFLPPNSGILTSKDMPNMDSLNHHQQPCDAEFLHKWMNDPRVSAAWGASGPPETQEKFLKASLNNKHSFPVIGCWDGKPFGYFEIYWVKEDQLGRYVAGNGLEDWDRGFHVLVGEQEFRGEHRVKVWLSSLVHYCWLADPRTQRVLVEPRLDNEKFIGYLHSVGFYKEREIAFPFKQAALMKVKREAWEAPAL</sequence>
<feature type="region of interest" description="Disordered" evidence="2">
    <location>
        <begin position="221"/>
        <end position="299"/>
    </location>
</feature>
<evidence type="ECO:0000313" key="4">
    <source>
        <dbReference type="EMBL" id="SLM33344.1"/>
    </source>
</evidence>
<evidence type="ECO:0000256" key="1">
    <source>
        <dbReference type="ARBA" id="ARBA00009893"/>
    </source>
</evidence>
<organism evidence="4 5">
    <name type="scientific">Lasallia pustulata</name>
    <dbReference type="NCBI Taxonomy" id="136370"/>
    <lineage>
        <taxon>Eukaryota</taxon>
        <taxon>Fungi</taxon>
        <taxon>Dikarya</taxon>
        <taxon>Ascomycota</taxon>
        <taxon>Pezizomycotina</taxon>
        <taxon>Lecanoromycetes</taxon>
        <taxon>OSLEUM clade</taxon>
        <taxon>Umbilicariomycetidae</taxon>
        <taxon>Umbilicariales</taxon>
        <taxon>Umbilicariaceae</taxon>
        <taxon>Lasallia</taxon>
    </lineage>
</organism>
<dbReference type="Proteomes" id="UP000192927">
    <property type="component" value="Unassembled WGS sequence"/>
</dbReference>
<evidence type="ECO:0000259" key="3">
    <source>
        <dbReference type="SMART" id="SM01006"/>
    </source>
</evidence>
<feature type="region of interest" description="Disordered" evidence="2">
    <location>
        <begin position="51"/>
        <end position="75"/>
    </location>
</feature>
<dbReference type="InterPro" id="IPR016181">
    <property type="entry name" value="Acyl_CoA_acyltransferase"/>
</dbReference>
<dbReference type="GO" id="GO:0016410">
    <property type="term" value="F:N-acyltransferase activity"/>
    <property type="evidence" value="ECO:0007669"/>
    <property type="project" value="TreeGrafter"/>
</dbReference>
<accession>A0A1W5CR42</accession>
<protein>
    <submittedName>
        <fullName evidence="4">Siderophore biosynthesis protein, conserved domain</fullName>
    </submittedName>
</protein>
<reference evidence="5" key="1">
    <citation type="submission" date="2017-03" db="EMBL/GenBank/DDBJ databases">
        <authorList>
            <person name="Sharma R."/>
            <person name="Thines M."/>
        </authorList>
    </citation>
    <scope>NUCLEOTIDE SEQUENCE [LARGE SCALE GENOMIC DNA]</scope>
</reference>
<feature type="compositionally biased region" description="Basic residues" evidence="2">
    <location>
        <begin position="289"/>
        <end position="298"/>
    </location>
</feature>
<dbReference type="SMART" id="SM01006">
    <property type="entry name" value="AlcB"/>
    <property type="match status" value="1"/>
</dbReference>
<dbReference type="Gene3D" id="3.40.630.30">
    <property type="match status" value="1"/>
</dbReference>